<comment type="similarity">
    <text evidence="1">Belongs to the Gfo/Idh/MocA family.</text>
</comment>
<sequence length="344" mass="37234">MAEKIGVGIIGSGIIVRDSHLPAILSSPTLTLKAIFSRTLASAQALTKDLQNVDLYSTDSSNSYTDLLARNDIQTVIIALPIPVQVSYIKQALTAGKYVLAEKPLAKDVATSVELLKWYNSNIDTSKILFGVAENWRFTAVFVKAAQEVQRFGKIQTFTASVHFFLGPEEKHATTEWRRQPEFQGGFLLDSGVHLVAVLRLILGGKGKVKKISAFVNSLREHLPPADTVAATVVLENGATGTVAISFGSTFFDGEWRVACEGGTVGADVFTSELRTKAVGGEEVVASLPDEQNNVEQELAAWVKSIQSGEVESRLRPEEALADVEIIEAMLKSGGRSVDLKYQP</sequence>
<evidence type="ECO:0000313" key="5">
    <source>
        <dbReference type="Proteomes" id="UP001305779"/>
    </source>
</evidence>
<dbReference type="InterPro" id="IPR055170">
    <property type="entry name" value="GFO_IDH_MocA-like_dom"/>
</dbReference>
<accession>A0ABR0ESU0</accession>
<evidence type="ECO:0000259" key="3">
    <source>
        <dbReference type="Pfam" id="PF22725"/>
    </source>
</evidence>
<proteinExistence type="inferred from homology"/>
<reference evidence="4 5" key="1">
    <citation type="journal article" date="2023" name="G3 (Bethesda)">
        <title>A chromosome-level genome assembly of Zasmidium syzygii isolated from banana leaves.</title>
        <authorList>
            <person name="van Westerhoven A.C."/>
            <person name="Mehrabi R."/>
            <person name="Talebi R."/>
            <person name="Steentjes M.B.F."/>
            <person name="Corcolon B."/>
            <person name="Chong P.A."/>
            <person name="Kema G.H.J."/>
            <person name="Seidl M.F."/>
        </authorList>
    </citation>
    <scope>NUCLEOTIDE SEQUENCE [LARGE SCALE GENOMIC DNA]</scope>
    <source>
        <strain evidence="4 5">P124</strain>
    </source>
</reference>
<dbReference type="Pfam" id="PF01408">
    <property type="entry name" value="GFO_IDH_MocA"/>
    <property type="match status" value="1"/>
</dbReference>
<organism evidence="4 5">
    <name type="scientific">Zasmidium cellare</name>
    <name type="common">Wine cellar mold</name>
    <name type="synonym">Racodium cellare</name>
    <dbReference type="NCBI Taxonomy" id="395010"/>
    <lineage>
        <taxon>Eukaryota</taxon>
        <taxon>Fungi</taxon>
        <taxon>Dikarya</taxon>
        <taxon>Ascomycota</taxon>
        <taxon>Pezizomycotina</taxon>
        <taxon>Dothideomycetes</taxon>
        <taxon>Dothideomycetidae</taxon>
        <taxon>Mycosphaerellales</taxon>
        <taxon>Mycosphaerellaceae</taxon>
        <taxon>Zasmidium</taxon>
    </lineage>
</organism>
<dbReference type="SUPFAM" id="SSF51735">
    <property type="entry name" value="NAD(P)-binding Rossmann-fold domains"/>
    <property type="match status" value="1"/>
</dbReference>
<dbReference type="PANTHER" id="PTHR42840">
    <property type="entry name" value="NAD(P)-BINDING ROSSMANN-FOLD SUPERFAMILY PROTEIN-RELATED"/>
    <property type="match status" value="1"/>
</dbReference>
<dbReference type="InterPro" id="IPR036291">
    <property type="entry name" value="NAD(P)-bd_dom_sf"/>
</dbReference>
<dbReference type="Gene3D" id="3.30.360.10">
    <property type="entry name" value="Dihydrodipicolinate Reductase, domain 2"/>
    <property type="match status" value="1"/>
</dbReference>
<dbReference type="EMBL" id="JAXOVC010000002">
    <property type="protein sequence ID" value="KAK4504694.1"/>
    <property type="molecule type" value="Genomic_DNA"/>
</dbReference>
<evidence type="ECO:0000256" key="1">
    <source>
        <dbReference type="ARBA" id="ARBA00010928"/>
    </source>
</evidence>
<feature type="domain" description="GFO/IDH/MocA-like oxidoreductase" evidence="3">
    <location>
        <begin position="144"/>
        <end position="265"/>
    </location>
</feature>
<dbReference type="PANTHER" id="PTHR42840:SF5">
    <property type="entry name" value="NAD(P)-BINDING ROSSMANN-FOLD SUPERFAMILY PROTEIN"/>
    <property type="match status" value="1"/>
</dbReference>
<evidence type="ECO:0000259" key="2">
    <source>
        <dbReference type="Pfam" id="PF01408"/>
    </source>
</evidence>
<dbReference type="Proteomes" id="UP001305779">
    <property type="component" value="Unassembled WGS sequence"/>
</dbReference>
<name>A0ABR0ESU0_ZASCE</name>
<feature type="domain" description="Gfo/Idh/MocA-like oxidoreductase N-terminal" evidence="2">
    <location>
        <begin position="5"/>
        <end position="117"/>
    </location>
</feature>
<keyword evidence="5" id="KW-1185">Reference proteome</keyword>
<evidence type="ECO:0000313" key="4">
    <source>
        <dbReference type="EMBL" id="KAK4504694.1"/>
    </source>
</evidence>
<protein>
    <recommendedName>
        <fullName evidence="6">Oxidoreductase</fullName>
    </recommendedName>
</protein>
<gene>
    <name evidence="4" type="ORF">PRZ48_002655</name>
</gene>
<comment type="caution">
    <text evidence="4">The sequence shown here is derived from an EMBL/GenBank/DDBJ whole genome shotgun (WGS) entry which is preliminary data.</text>
</comment>
<dbReference type="Gene3D" id="3.40.50.720">
    <property type="entry name" value="NAD(P)-binding Rossmann-like Domain"/>
    <property type="match status" value="1"/>
</dbReference>
<evidence type="ECO:0008006" key="6">
    <source>
        <dbReference type="Google" id="ProtNLM"/>
    </source>
</evidence>
<dbReference type="InterPro" id="IPR000683">
    <property type="entry name" value="Gfo/Idh/MocA-like_OxRdtase_N"/>
</dbReference>
<dbReference type="SUPFAM" id="SSF55347">
    <property type="entry name" value="Glyceraldehyde-3-phosphate dehydrogenase-like, C-terminal domain"/>
    <property type="match status" value="1"/>
</dbReference>
<dbReference type="Pfam" id="PF22725">
    <property type="entry name" value="GFO_IDH_MocA_C3"/>
    <property type="match status" value="1"/>
</dbReference>